<dbReference type="PATRIC" id="fig|1050174.4.peg.2539"/>
<protein>
    <submittedName>
        <fullName evidence="1">Uncharacterized protein</fullName>
    </submittedName>
</protein>
<reference evidence="1 2" key="1">
    <citation type="submission" date="2015-05" db="EMBL/GenBank/DDBJ databases">
        <title>Complete genome sequence of Corynebacterium epidermidicanis DSM 45586, isolated from the skin of a dog suffering from pruritus.</title>
        <authorList>
            <person name="Ruckert C."/>
            <person name="Albersmeier A."/>
            <person name="Winkler A."/>
            <person name="Tauch A."/>
        </authorList>
    </citation>
    <scope>NUCLEOTIDE SEQUENCE [LARGE SCALE GENOMIC DNA]</scope>
    <source>
        <strain evidence="1 2">DSM 45586</strain>
    </source>
</reference>
<dbReference type="KEGG" id="cei:CEPID_12575"/>
<keyword evidence="2" id="KW-1185">Reference proteome</keyword>
<dbReference type="Proteomes" id="UP000035368">
    <property type="component" value="Chromosome"/>
</dbReference>
<dbReference type="STRING" id="1050174.CEPID_12575"/>
<gene>
    <name evidence="1" type="ORF">CEPID_12575</name>
</gene>
<name>A0A0G3GZR7_9CORY</name>
<dbReference type="AlphaFoldDB" id="A0A0G3GZR7"/>
<dbReference type="EMBL" id="CP011541">
    <property type="protein sequence ID" value="AKK04337.1"/>
    <property type="molecule type" value="Genomic_DNA"/>
</dbReference>
<proteinExistence type="predicted"/>
<evidence type="ECO:0000313" key="2">
    <source>
        <dbReference type="Proteomes" id="UP000035368"/>
    </source>
</evidence>
<sequence>MWSVYAWNRGGEPPLCSSVTVIKNGRDIDQGDIATLRNLAGYRISATLPDGSAFYRELGGDEVNETLAGLIAQRASNISVAPASLEETFIGHYSTEAPIMGANQ</sequence>
<evidence type="ECO:0000313" key="1">
    <source>
        <dbReference type="EMBL" id="AKK04337.1"/>
    </source>
</evidence>
<organism evidence="1 2">
    <name type="scientific">Corynebacterium epidermidicanis</name>
    <dbReference type="NCBI Taxonomy" id="1050174"/>
    <lineage>
        <taxon>Bacteria</taxon>
        <taxon>Bacillati</taxon>
        <taxon>Actinomycetota</taxon>
        <taxon>Actinomycetes</taxon>
        <taxon>Mycobacteriales</taxon>
        <taxon>Corynebacteriaceae</taxon>
        <taxon>Corynebacterium</taxon>
    </lineage>
</organism>
<accession>A0A0G3GZR7</accession>